<dbReference type="AlphaFoldDB" id="A0A3D8J806"/>
<dbReference type="Gene3D" id="2.70.40.10">
    <property type="match status" value="1"/>
</dbReference>
<dbReference type="PANTHER" id="PTHR42680">
    <property type="entry name" value="DCTP DEAMINASE"/>
    <property type="match status" value="1"/>
</dbReference>
<evidence type="ECO:0000256" key="1">
    <source>
        <dbReference type="ARBA" id="ARBA00022741"/>
    </source>
</evidence>
<dbReference type="PANTHER" id="PTHR42680:SF3">
    <property type="entry name" value="DCTP DEAMINASE"/>
    <property type="match status" value="1"/>
</dbReference>
<dbReference type="RefSeq" id="WP_104763013.1">
    <property type="nucleotide sequence ID" value="NZ_FZPM01000012.1"/>
</dbReference>
<evidence type="ECO:0000256" key="4">
    <source>
        <dbReference type="HAMAP-Rule" id="MF_00146"/>
    </source>
</evidence>
<feature type="active site" description="Proton donor/acceptor" evidence="4">
    <location>
        <position position="136"/>
    </location>
</feature>
<dbReference type="GO" id="GO:0006226">
    <property type="term" value="P:dUMP biosynthetic process"/>
    <property type="evidence" value="ECO:0007669"/>
    <property type="project" value="UniProtKB-UniPathway"/>
</dbReference>
<dbReference type="InterPro" id="IPR011962">
    <property type="entry name" value="dCTP_deaminase"/>
</dbReference>
<dbReference type="NCBIfam" id="TIGR02274">
    <property type="entry name" value="dCTP_deam"/>
    <property type="match status" value="1"/>
</dbReference>
<dbReference type="EMBL" id="NXLW01000002">
    <property type="protein sequence ID" value="RDU73400.1"/>
    <property type="molecule type" value="Genomic_DNA"/>
</dbReference>
<name>A0A3D8J806_9HELI</name>
<dbReference type="GO" id="GO:0015949">
    <property type="term" value="P:nucleobase-containing small molecule interconversion"/>
    <property type="evidence" value="ECO:0007669"/>
    <property type="project" value="TreeGrafter"/>
</dbReference>
<sequence>MGLKSDTWIKQQSLENAMITPFVETQINRGVISYGLSSYGYDIRVGCEFMIFTNIGATIVDPKDFHEKNVVEVKTNKEGFCIVPPNSFALARTIEYFRIPKNVLAICLGKSTYARCGIIVNVTPFEPEFEGFITIEISNTTPLPAKIYANEGIAQVLFFTGDETCMQSYRDKGGKYQYQQGITLPKIDGLLES</sequence>
<comment type="pathway">
    <text evidence="4">Pyrimidine metabolism; dUMP biosynthesis; dUMP from dCTP (dUTP route): step 1/2.</text>
</comment>
<dbReference type="OrthoDB" id="9780956at2"/>
<dbReference type="GO" id="GO:0008829">
    <property type="term" value="F:dCTP deaminase activity"/>
    <property type="evidence" value="ECO:0007669"/>
    <property type="project" value="UniProtKB-UniRule"/>
</dbReference>
<dbReference type="Pfam" id="PF22769">
    <property type="entry name" value="DCD"/>
    <property type="match status" value="1"/>
</dbReference>
<dbReference type="GO" id="GO:0006229">
    <property type="term" value="P:dUTP biosynthetic process"/>
    <property type="evidence" value="ECO:0007669"/>
    <property type="project" value="UniProtKB-UniRule"/>
</dbReference>
<keyword evidence="2 4" id="KW-0378">Hydrolase</keyword>
<comment type="subunit">
    <text evidence="4">Homotrimer.</text>
</comment>
<protein>
    <recommendedName>
        <fullName evidence="4">dCTP deaminase</fullName>
        <ecNumber evidence="4">3.5.4.13</ecNumber>
    </recommendedName>
    <alternativeName>
        <fullName evidence="4">Deoxycytidine triphosphate deaminase</fullName>
    </alternativeName>
</protein>
<evidence type="ECO:0000256" key="3">
    <source>
        <dbReference type="ARBA" id="ARBA00023080"/>
    </source>
</evidence>
<keyword evidence="1 4" id="KW-0547">Nucleotide-binding</keyword>
<organism evidence="5 6">
    <name type="scientific">Helicobacter aurati</name>
    <dbReference type="NCBI Taxonomy" id="137778"/>
    <lineage>
        <taxon>Bacteria</taxon>
        <taxon>Pseudomonadati</taxon>
        <taxon>Campylobacterota</taxon>
        <taxon>Epsilonproteobacteria</taxon>
        <taxon>Campylobacterales</taxon>
        <taxon>Helicobacteraceae</taxon>
        <taxon>Helicobacter</taxon>
    </lineage>
</organism>
<dbReference type="GO" id="GO:0000166">
    <property type="term" value="F:nucleotide binding"/>
    <property type="evidence" value="ECO:0007669"/>
    <property type="project" value="UniProtKB-KW"/>
</dbReference>
<dbReference type="EC" id="3.5.4.13" evidence="4"/>
<comment type="caution">
    <text evidence="4">Lacks conserved residue(s) required for the propagation of feature annotation.</text>
</comment>
<comment type="function">
    <text evidence="4">Catalyzes the deamination of dCTP to dUTP.</text>
</comment>
<comment type="caution">
    <text evidence="5">The sequence shown here is derived from an EMBL/GenBank/DDBJ whole genome shotgun (WGS) entry which is preliminary data.</text>
</comment>
<dbReference type="CDD" id="cd07557">
    <property type="entry name" value="trimeric_dUTPase"/>
    <property type="match status" value="1"/>
</dbReference>
<feature type="binding site" evidence="4">
    <location>
        <position position="175"/>
    </location>
    <ligand>
        <name>dCTP</name>
        <dbReference type="ChEBI" id="CHEBI:61481"/>
    </ligand>
</feature>
<comment type="similarity">
    <text evidence="4">Belongs to the dCTP deaminase family.</text>
</comment>
<dbReference type="Proteomes" id="UP000256424">
    <property type="component" value="Unassembled WGS sequence"/>
</dbReference>
<feature type="binding site" evidence="4">
    <location>
        <position position="155"/>
    </location>
    <ligand>
        <name>dCTP</name>
        <dbReference type="ChEBI" id="CHEBI:61481"/>
    </ligand>
</feature>
<evidence type="ECO:0000313" key="5">
    <source>
        <dbReference type="EMBL" id="RDU73400.1"/>
    </source>
</evidence>
<dbReference type="FunFam" id="2.70.40.10:FF:000006">
    <property type="entry name" value="dCTP deaminase"/>
    <property type="match status" value="1"/>
</dbReference>
<keyword evidence="3 4" id="KW-0546">Nucleotide metabolism</keyword>
<reference evidence="5 6" key="1">
    <citation type="submission" date="2018-04" db="EMBL/GenBank/DDBJ databases">
        <title>Novel Campyloabacter and Helicobacter Species and Strains.</title>
        <authorList>
            <person name="Mannion A.J."/>
            <person name="Shen Z."/>
            <person name="Fox J.G."/>
        </authorList>
    </citation>
    <scope>NUCLEOTIDE SEQUENCE [LARGE SCALE GENOMIC DNA]</scope>
    <source>
        <strain evidence="5 6">MIT 97-5075</strain>
    </source>
</reference>
<evidence type="ECO:0000313" key="6">
    <source>
        <dbReference type="Proteomes" id="UP000256424"/>
    </source>
</evidence>
<gene>
    <name evidence="4" type="primary">dcd</name>
    <name evidence="5" type="ORF">CQA66_01685</name>
</gene>
<proteinExistence type="inferred from homology"/>
<dbReference type="SUPFAM" id="SSF51283">
    <property type="entry name" value="dUTPase-like"/>
    <property type="match status" value="1"/>
</dbReference>
<feature type="binding site" evidence="4">
    <location>
        <begin position="110"/>
        <end position="115"/>
    </location>
    <ligand>
        <name>dCTP</name>
        <dbReference type="ChEBI" id="CHEBI:61481"/>
    </ligand>
</feature>
<comment type="catalytic activity">
    <reaction evidence="4">
        <text>dCTP + H2O + H(+) = dUTP + NH4(+)</text>
        <dbReference type="Rhea" id="RHEA:22680"/>
        <dbReference type="ChEBI" id="CHEBI:15377"/>
        <dbReference type="ChEBI" id="CHEBI:15378"/>
        <dbReference type="ChEBI" id="CHEBI:28938"/>
        <dbReference type="ChEBI" id="CHEBI:61481"/>
        <dbReference type="ChEBI" id="CHEBI:61555"/>
        <dbReference type="EC" id="3.5.4.13"/>
    </reaction>
</comment>
<accession>A0A3D8J806</accession>
<keyword evidence="6" id="KW-1185">Reference proteome</keyword>
<evidence type="ECO:0000256" key="2">
    <source>
        <dbReference type="ARBA" id="ARBA00022801"/>
    </source>
</evidence>
<feature type="binding site" evidence="4">
    <location>
        <position position="179"/>
    </location>
    <ligand>
        <name>dCTP</name>
        <dbReference type="ChEBI" id="CHEBI:61481"/>
    </ligand>
</feature>
<dbReference type="InterPro" id="IPR033704">
    <property type="entry name" value="dUTPase_trimeric"/>
</dbReference>
<feature type="binding site" evidence="4">
    <location>
        <position position="169"/>
    </location>
    <ligand>
        <name>dCTP</name>
        <dbReference type="ChEBI" id="CHEBI:61481"/>
    </ligand>
</feature>
<dbReference type="HAMAP" id="MF_00146">
    <property type="entry name" value="dCTP_deaminase"/>
    <property type="match status" value="1"/>
</dbReference>
<dbReference type="InterPro" id="IPR036157">
    <property type="entry name" value="dUTPase-like_sf"/>
</dbReference>
<dbReference type="UniPathway" id="UPA00610">
    <property type="reaction ID" value="UER00665"/>
</dbReference>